<keyword evidence="4" id="KW-0238">DNA-binding</keyword>
<keyword evidence="2" id="KW-0805">Transcription regulation</keyword>
<name>A0A8E1VVY2_9PSEU</name>
<dbReference type="InterPro" id="IPR013324">
    <property type="entry name" value="RNA_pol_sigma_r3/r4-like"/>
</dbReference>
<evidence type="ECO:0000256" key="1">
    <source>
        <dbReference type="ARBA" id="ARBA00010641"/>
    </source>
</evidence>
<evidence type="ECO:0000256" key="2">
    <source>
        <dbReference type="ARBA" id="ARBA00023015"/>
    </source>
</evidence>
<dbReference type="SUPFAM" id="SSF88659">
    <property type="entry name" value="Sigma3 and sigma4 domains of RNA polymerase sigma factors"/>
    <property type="match status" value="1"/>
</dbReference>
<evidence type="ECO:0000259" key="7">
    <source>
        <dbReference type="Pfam" id="PF04542"/>
    </source>
</evidence>
<dbReference type="InterPro" id="IPR007627">
    <property type="entry name" value="RNA_pol_sigma70_r2"/>
</dbReference>
<dbReference type="Proteomes" id="UP000550260">
    <property type="component" value="Unassembled WGS sequence"/>
</dbReference>
<evidence type="ECO:0000313" key="8">
    <source>
        <dbReference type="EMBL" id="MBB2499346.1"/>
    </source>
</evidence>
<feature type="compositionally biased region" description="Basic and acidic residues" evidence="6">
    <location>
        <begin position="15"/>
        <end position="28"/>
    </location>
</feature>
<dbReference type="GO" id="GO:0003677">
    <property type="term" value="F:DNA binding"/>
    <property type="evidence" value="ECO:0007669"/>
    <property type="project" value="UniProtKB-KW"/>
</dbReference>
<organism evidence="8 9">
    <name type="scientific">Amycolatopsis echigonensis</name>
    <dbReference type="NCBI Taxonomy" id="2576905"/>
    <lineage>
        <taxon>Bacteria</taxon>
        <taxon>Bacillati</taxon>
        <taxon>Actinomycetota</taxon>
        <taxon>Actinomycetes</taxon>
        <taxon>Pseudonocardiales</taxon>
        <taxon>Pseudonocardiaceae</taxon>
        <taxon>Amycolatopsis</taxon>
    </lineage>
</organism>
<evidence type="ECO:0000313" key="9">
    <source>
        <dbReference type="Proteomes" id="UP000550260"/>
    </source>
</evidence>
<dbReference type="AlphaFoldDB" id="A0A8E1VVY2"/>
<dbReference type="InterPro" id="IPR039425">
    <property type="entry name" value="RNA_pol_sigma-70-like"/>
</dbReference>
<dbReference type="Gene3D" id="1.10.1740.10">
    <property type="match status" value="1"/>
</dbReference>
<dbReference type="GO" id="GO:0016987">
    <property type="term" value="F:sigma factor activity"/>
    <property type="evidence" value="ECO:0007669"/>
    <property type="project" value="UniProtKB-KW"/>
</dbReference>
<dbReference type="GO" id="GO:0006352">
    <property type="term" value="P:DNA-templated transcription initiation"/>
    <property type="evidence" value="ECO:0007669"/>
    <property type="project" value="InterPro"/>
</dbReference>
<dbReference type="InterPro" id="IPR036388">
    <property type="entry name" value="WH-like_DNA-bd_sf"/>
</dbReference>
<feature type="domain" description="RNA polymerase sigma-70 region 2" evidence="7">
    <location>
        <begin position="46"/>
        <end position="94"/>
    </location>
</feature>
<sequence length="188" mass="21406">MKRIRRDARPVSLPDRGREPGMRDEDEVRRLSTKMNRVVGANPGFRADADDACQAAWLELLSRRPSLRDSNGLAGWLTTVARRHALRAAENRARVKFVDDSQLEAHEPADSPEEETLASELAAALWRAVEKFPERHRRMMLLLAHCPELRHDQLAAELGISPSSVSRIRHRCLAVLRRRLESEGFSYP</sequence>
<comment type="caution">
    <text evidence="8">The sequence shown here is derived from an EMBL/GenBank/DDBJ whole genome shotgun (WGS) entry which is preliminary data.</text>
</comment>
<proteinExistence type="inferred from homology"/>
<protein>
    <submittedName>
        <fullName evidence="8">Sigma-70 family RNA polymerase sigma factor</fullName>
    </submittedName>
</protein>
<dbReference type="Pfam" id="PF04542">
    <property type="entry name" value="Sigma70_r2"/>
    <property type="match status" value="1"/>
</dbReference>
<evidence type="ECO:0000256" key="3">
    <source>
        <dbReference type="ARBA" id="ARBA00023082"/>
    </source>
</evidence>
<dbReference type="EMBL" id="JACJHR010000010">
    <property type="protein sequence ID" value="MBB2499346.1"/>
    <property type="molecule type" value="Genomic_DNA"/>
</dbReference>
<evidence type="ECO:0000256" key="6">
    <source>
        <dbReference type="SAM" id="MobiDB-lite"/>
    </source>
</evidence>
<gene>
    <name evidence="8" type="ORF">H5411_09395</name>
</gene>
<feature type="region of interest" description="Disordered" evidence="6">
    <location>
        <begin position="1"/>
        <end position="28"/>
    </location>
</feature>
<dbReference type="InterPro" id="IPR013325">
    <property type="entry name" value="RNA_pol_sigma_r2"/>
</dbReference>
<comment type="similarity">
    <text evidence="1">Belongs to the sigma-70 factor family. ECF subfamily.</text>
</comment>
<keyword evidence="3" id="KW-0731">Sigma factor</keyword>
<dbReference type="SUPFAM" id="SSF88946">
    <property type="entry name" value="Sigma2 domain of RNA polymerase sigma factors"/>
    <property type="match status" value="1"/>
</dbReference>
<dbReference type="Gene3D" id="1.10.10.10">
    <property type="entry name" value="Winged helix-like DNA-binding domain superfamily/Winged helix DNA-binding domain"/>
    <property type="match status" value="1"/>
</dbReference>
<dbReference type="PANTHER" id="PTHR43133:SF8">
    <property type="entry name" value="RNA POLYMERASE SIGMA FACTOR HI_1459-RELATED"/>
    <property type="match status" value="1"/>
</dbReference>
<accession>A0A8E1VVY2</accession>
<reference evidence="8 9" key="1">
    <citation type="submission" date="2020-08" db="EMBL/GenBank/DDBJ databases">
        <title>Amycolatopsis echigonensis JCM 21831.</title>
        <authorList>
            <person name="Tedsree N."/>
            <person name="Kuncharoen N."/>
            <person name="Likhitwitayawuid K."/>
            <person name="Tanasupawat S."/>
        </authorList>
    </citation>
    <scope>NUCLEOTIDE SEQUENCE [LARGE SCALE GENOMIC DNA]</scope>
    <source>
        <strain evidence="8 9">JCM 21831</strain>
    </source>
</reference>
<evidence type="ECO:0000256" key="4">
    <source>
        <dbReference type="ARBA" id="ARBA00023125"/>
    </source>
</evidence>
<dbReference type="InterPro" id="IPR014284">
    <property type="entry name" value="RNA_pol_sigma-70_dom"/>
</dbReference>
<evidence type="ECO:0000256" key="5">
    <source>
        <dbReference type="ARBA" id="ARBA00023163"/>
    </source>
</evidence>
<dbReference type="NCBIfam" id="TIGR02937">
    <property type="entry name" value="sigma70-ECF"/>
    <property type="match status" value="1"/>
</dbReference>
<keyword evidence="5" id="KW-0804">Transcription</keyword>
<dbReference type="PANTHER" id="PTHR43133">
    <property type="entry name" value="RNA POLYMERASE ECF-TYPE SIGMA FACTO"/>
    <property type="match status" value="1"/>
</dbReference>